<evidence type="ECO:0000256" key="1">
    <source>
        <dbReference type="ARBA" id="ARBA00009036"/>
    </source>
</evidence>
<reference evidence="5 6" key="1">
    <citation type="journal article" date="2023" name="Nucleic Acids Res.">
        <title>The hologenome of Daphnia magna reveals possible DNA methylation and microbiome-mediated evolution of the host genome.</title>
        <authorList>
            <person name="Chaturvedi A."/>
            <person name="Li X."/>
            <person name="Dhandapani V."/>
            <person name="Marshall H."/>
            <person name="Kissane S."/>
            <person name="Cuenca-Cambronero M."/>
            <person name="Asole G."/>
            <person name="Calvet F."/>
            <person name="Ruiz-Romero M."/>
            <person name="Marangio P."/>
            <person name="Guigo R."/>
            <person name="Rago D."/>
            <person name="Mirbahai L."/>
            <person name="Eastwood N."/>
            <person name="Colbourne J.K."/>
            <person name="Zhou J."/>
            <person name="Mallon E."/>
            <person name="Orsini L."/>
        </authorList>
    </citation>
    <scope>NUCLEOTIDE SEQUENCE [LARGE SCALE GENOMIC DNA]</scope>
    <source>
        <strain evidence="5">LRV0_1</strain>
    </source>
</reference>
<accession>A0ABR0ACM3</accession>
<dbReference type="SUPFAM" id="SSF57997">
    <property type="entry name" value="Tropomyosin"/>
    <property type="match status" value="2"/>
</dbReference>
<dbReference type="Proteomes" id="UP001234178">
    <property type="component" value="Unassembled WGS sequence"/>
</dbReference>
<evidence type="ECO:0000256" key="4">
    <source>
        <dbReference type="SAM" id="MobiDB-lite"/>
    </source>
</evidence>
<feature type="region of interest" description="Disordered" evidence="4">
    <location>
        <begin position="1"/>
        <end position="31"/>
    </location>
</feature>
<comment type="caution">
    <text evidence="5">The sequence shown here is derived from an EMBL/GenBank/DDBJ whole genome shotgun (WGS) entry which is preliminary data.</text>
</comment>
<feature type="region of interest" description="Disordered" evidence="4">
    <location>
        <begin position="44"/>
        <end position="68"/>
    </location>
</feature>
<dbReference type="InterPro" id="IPR000533">
    <property type="entry name" value="Tropomyosin"/>
</dbReference>
<protein>
    <recommendedName>
        <fullName evidence="7">Tropomyosin</fullName>
    </recommendedName>
</protein>
<evidence type="ECO:0008006" key="7">
    <source>
        <dbReference type="Google" id="ProtNLM"/>
    </source>
</evidence>
<keyword evidence="6" id="KW-1185">Reference proteome</keyword>
<evidence type="ECO:0000256" key="2">
    <source>
        <dbReference type="ARBA" id="ARBA00023054"/>
    </source>
</evidence>
<proteinExistence type="inferred from homology"/>
<evidence type="ECO:0000256" key="3">
    <source>
        <dbReference type="SAM" id="Coils"/>
    </source>
</evidence>
<name>A0ABR0ACM3_9CRUS</name>
<sequence>MSSQQGTLLDVLKKKMRQTKEEAEKYQEEAEEYRKKLQIEIRRREELDFSPRHKSNHQQQHRRREKERVDYRSDIFRAYRFNGSHGDMYTIHPAEGEVAGLNRRVQLLEEDLERSEERLNTATTKLAEASHSADESERIRKALENRTNMEDDRVAILEAQVAQAKLIAEEADKKYEEKNKQQQHGCHASMRKVLENRSLSDEERMDALENQLKEARFLAEEADRKYDEAS</sequence>
<dbReference type="PRINTS" id="PR00194">
    <property type="entry name" value="TROPOMYOSIN"/>
</dbReference>
<organism evidence="5 6">
    <name type="scientific">Daphnia magna</name>
    <dbReference type="NCBI Taxonomy" id="35525"/>
    <lineage>
        <taxon>Eukaryota</taxon>
        <taxon>Metazoa</taxon>
        <taxon>Ecdysozoa</taxon>
        <taxon>Arthropoda</taxon>
        <taxon>Crustacea</taxon>
        <taxon>Branchiopoda</taxon>
        <taxon>Diplostraca</taxon>
        <taxon>Cladocera</taxon>
        <taxon>Anomopoda</taxon>
        <taxon>Daphniidae</taxon>
        <taxon>Daphnia</taxon>
    </lineage>
</organism>
<comment type="similarity">
    <text evidence="1">Belongs to the tropomyosin family.</text>
</comment>
<dbReference type="Gene3D" id="1.20.5.170">
    <property type="match status" value="2"/>
</dbReference>
<evidence type="ECO:0000313" key="6">
    <source>
        <dbReference type="Proteomes" id="UP001234178"/>
    </source>
</evidence>
<feature type="compositionally biased region" description="Basic residues" evidence="4">
    <location>
        <begin position="52"/>
        <end position="65"/>
    </location>
</feature>
<dbReference type="PANTHER" id="PTHR19269">
    <property type="entry name" value="TROPOMYOSIN"/>
    <property type="match status" value="1"/>
</dbReference>
<gene>
    <name evidence="5" type="ORF">OUZ56_008323</name>
</gene>
<evidence type="ECO:0000313" key="5">
    <source>
        <dbReference type="EMBL" id="KAK4022879.1"/>
    </source>
</evidence>
<feature type="compositionally biased region" description="Basic and acidic residues" evidence="4">
    <location>
        <begin position="18"/>
        <end position="31"/>
    </location>
</feature>
<dbReference type="EMBL" id="JAOYFB010000037">
    <property type="protein sequence ID" value="KAK4022879.1"/>
    <property type="molecule type" value="Genomic_DNA"/>
</dbReference>
<keyword evidence="2 3" id="KW-0175">Coiled coil</keyword>
<dbReference type="Pfam" id="PF00261">
    <property type="entry name" value="Tropomyosin"/>
    <property type="match status" value="1"/>
</dbReference>
<feature type="coiled-coil region" evidence="3">
    <location>
        <begin position="98"/>
        <end position="228"/>
    </location>
</feature>